<evidence type="ECO:0000256" key="6">
    <source>
        <dbReference type="ARBA" id="ARBA00022723"/>
    </source>
</evidence>
<dbReference type="EMBL" id="JANHAX010000002">
    <property type="protein sequence ID" value="MDQ2089718.1"/>
    <property type="molecule type" value="Genomic_DNA"/>
</dbReference>
<comment type="caution">
    <text evidence="12">The sequence shown here is derived from an EMBL/GenBank/DDBJ whole genome shotgun (WGS) entry which is preliminary data.</text>
</comment>
<evidence type="ECO:0000256" key="3">
    <source>
        <dbReference type="ARBA" id="ARBA00016337"/>
    </source>
</evidence>
<protein>
    <recommendedName>
        <fullName evidence="3">FAD:protein FMN transferase</fullName>
        <ecNumber evidence="2">2.7.1.180</ecNumber>
    </recommendedName>
    <alternativeName>
        <fullName evidence="9">Flavin transferase</fullName>
    </alternativeName>
</protein>
<sequence length="293" mass="30919">MISRRRFLAISAAAVAAPPAGAKTWQGRALGANVSITLRGPDRLTANTLAGLQYILKRMETLFSLHDPTSALSRLNRTGRLATPPHDFSRLCRLCSEIHTLTDGLFDPTVQPLWQALARGGDPAAARGLIGWAKVMRTADGISLAPGQQLTFNGIAQGYATDRVAAHLHAAGFGQTLVNIGEFAAVGGPWRLGIEDPTHGIKAITTLRDRAIATSSPGALALGRDTHILNPVTDAPPRWSTVSVETASAALADGLSTAFCHMTRADIRVALRALPGRPLARLVSHEGSVSTLV</sequence>
<accession>A0AAE4B364</accession>
<reference evidence="12" key="1">
    <citation type="submission" date="2022-07" db="EMBL/GenBank/DDBJ databases">
        <authorList>
            <person name="Otstavnykh N."/>
            <person name="Isaeva M."/>
            <person name="Bystritskaya E."/>
        </authorList>
    </citation>
    <scope>NUCLEOTIDE SEQUENCE</scope>
    <source>
        <strain evidence="12">KCTC 52189</strain>
    </source>
</reference>
<dbReference type="PANTHER" id="PTHR30040:SF2">
    <property type="entry name" value="FAD:PROTEIN FMN TRANSFERASE"/>
    <property type="match status" value="1"/>
</dbReference>
<evidence type="ECO:0000313" key="12">
    <source>
        <dbReference type="EMBL" id="MDQ2089718.1"/>
    </source>
</evidence>
<name>A0AAE4B364_9RHOB</name>
<reference evidence="12" key="2">
    <citation type="submission" date="2023-02" db="EMBL/GenBank/DDBJ databases">
        <title>'Rhodoalgimonas zhirmunskyi' gen. nov., isolated from a red alga.</title>
        <authorList>
            <person name="Nedashkovskaya O.I."/>
            <person name="Otstavnykh N.Y."/>
            <person name="Bystritskaya E.P."/>
            <person name="Balabanova L.A."/>
            <person name="Isaeva M.P."/>
        </authorList>
    </citation>
    <scope>NUCLEOTIDE SEQUENCE</scope>
    <source>
        <strain evidence="12">KCTC 52189</strain>
    </source>
</reference>
<dbReference type="PROSITE" id="PS51318">
    <property type="entry name" value="TAT"/>
    <property type="match status" value="1"/>
</dbReference>
<keyword evidence="6" id="KW-0479">Metal-binding</keyword>
<dbReference type="Gene3D" id="3.10.520.10">
    <property type="entry name" value="ApbE-like domains"/>
    <property type="match status" value="1"/>
</dbReference>
<keyword evidence="4" id="KW-0285">Flavoprotein</keyword>
<keyword evidence="11" id="KW-0732">Signal</keyword>
<proteinExistence type="predicted"/>
<feature type="chain" id="PRO_5041977416" description="FAD:protein FMN transferase" evidence="11">
    <location>
        <begin position="23"/>
        <end position="293"/>
    </location>
</feature>
<keyword evidence="5 12" id="KW-0808">Transferase</keyword>
<evidence type="ECO:0000256" key="5">
    <source>
        <dbReference type="ARBA" id="ARBA00022679"/>
    </source>
</evidence>
<dbReference type="GO" id="GO:0046872">
    <property type="term" value="F:metal ion binding"/>
    <property type="evidence" value="ECO:0007669"/>
    <property type="project" value="UniProtKB-KW"/>
</dbReference>
<dbReference type="Pfam" id="PF02424">
    <property type="entry name" value="ApbE"/>
    <property type="match status" value="1"/>
</dbReference>
<comment type="catalytic activity">
    <reaction evidence="10">
        <text>L-threonyl-[protein] + FAD = FMN-L-threonyl-[protein] + AMP + H(+)</text>
        <dbReference type="Rhea" id="RHEA:36847"/>
        <dbReference type="Rhea" id="RHEA-COMP:11060"/>
        <dbReference type="Rhea" id="RHEA-COMP:11061"/>
        <dbReference type="ChEBI" id="CHEBI:15378"/>
        <dbReference type="ChEBI" id="CHEBI:30013"/>
        <dbReference type="ChEBI" id="CHEBI:57692"/>
        <dbReference type="ChEBI" id="CHEBI:74257"/>
        <dbReference type="ChEBI" id="CHEBI:456215"/>
        <dbReference type="EC" id="2.7.1.180"/>
    </reaction>
</comment>
<evidence type="ECO:0000256" key="7">
    <source>
        <dbReference type="ARBA" id="ARBA00022827"/>
    </source>
</evidence>
<dbReference type="Proteomes" id="UP001226762">
    <property type="component" value="Unassembled WGS sequence"/>
</dbReference>
<gene>
    <name evidence="12" type="ORF">NO357_07390</name>
</gene>
<evidence type="ECO:0000256" key="8">
    <source>
        <dbReference type="ARBA" id="ARBA00022842"/>
    </source>
</evidence>
<evidence type="ECO:0000256" key="9">
    <source>
        <dbReference type="ARBA" id="ARBA00031306"/>
    </source>
</evidence>
<comment type="cofactor">
    <cofactor evidence="1">
        <name>Mg(2+)</name>
        <dbReference type="ChEBI" id="CHEBI:18420"/>
    </cofactor>
</comment>
<dbReference type="InterPro" id="IPR003374">
    <property type="entry name" value="ApbE-like_sf"/>
</dbReference>
<dbReference type="RefSeq" id="WP_306734987.1">
    <property type="nucleotide sequence ID" value="NZ_JANHAX010000002.1"/>
</dbReference>
<evidence type="ECO:0000256" key="4">
    <source>
        <dbReference type="ARBA" id="ARBA00022630"/>
    </source>
</evidence>
<dbReference type="SUPFAM" id="SSF143631">
    <property type="entry name" value="ApbE-like"/>
    <property type="match status" value="1"/>
</dbReference>
<evidence type="ECO:0000256" key="10">
    <source>
        <dbReference type="ARBA" id="ARBA00048540"/>
    </source>
</evidence>
<organism evidence="12 13">
    <name type="scientific">Marimonas arenosa</name>
    <dbReference type="NCBI Taxonomy" id="1795305"/>
    <lineage>
        <taxon>Bacteria</taxon>
        <taxon>Pseudomonadati</taxon>
        <taxon>Pseudomonadota</taxon>
        <taxon>Alphaproteobacteria</taxon>
        <taxon>Rhodobacterales</taxon>
        <taxon>Paracoccaceae</taxon>
        <taxon>Marimonas</taxon>
    </lineage>
</organism>
<keyword evidence="13" id="KW-1185">Reference proteome</keyword>
<dbReference type="AlphaFoldDB" id="A0AAE4B364"/>
<feature type="signal peptide" evidence="11">
    <location>
        <begin position="1"/>
        <end position="22"/>
    </location>
</feature>
<evidence type="ECO:0000256" key="11">
    <source>
        <dbReference type="SAM" id="SignalP"/>
    </source>
</evidence>
<evidence type="ECO:0000313" key="13">
    <source>
        <dbReference type="Proteomes" id="UP001226762"/>
    </source>
</evidence>
<dbReference type="EC" id="2.7.1.180" evidence="2"/>
<dbReference type="GO" id="GO:0016740">
    <property type="term" value="F:transferase activity"/>
    <property type="evidence" value="ECO:0007669"/>
    <property type="project" value="UniProtKB-KW"/>
</dbReference>
<evidence type="ECO:0000256" key="2">
    <source>
        <dbReference type="ARBA" id="ARBA00011955"/>
    </source>
</evidence>
<dbReference type="PANTHER" id="PTHR30040">
    <property type="entry name" value="THIAMINE BIOSYNTHESIS LIPOPROTEIN APBE"/>
    <property type="match status" value="1"/>
</dbReference>
<evidence type="ECO:0000256" key="1">
    <source>
        <dbReference type="ARBA" id="ARBA00001946"/>
    </source>
</evidence>
<dbReference type="InterPro" id="IPR024932">
    <property type="entry name" value="ApbE"/>
</dbReference>
<dbReference type="InterPro" id="IPR006311">
    <property type="entry name" value="TAT_signal"/>
</dbReference>
<keyword evidence="8" id="KW-0460">Magnesium</keyword>
<keyword evidence="7" id="KW-0274">FAD</keyword>